<organism evidence="1 2">
    <name type="scientific">Pyropia yezoensis</name>
    <name type="common">Susabi-nori</name>
    <name type="synonym">Porphyra yezoensis</name>
    <dbReference type="NCBI Taxonomy" id="2788"/>
    <lineage>
        <taxon>Eukaryota</taxon>
        <taxon>Rhodophyta</taxon>
        <taxon>Bangiophyceae</taxon>
        <taxon>Bangiales</taxon>
        <taxon>Bangiaceae</taxon>
        <taxon>Pyropia</taxon>
    </lineage>
</organism>
<keyword evidence="2" id="KW-1185">Reference proteome</keyword>
<sequence>MAWTDVERRRQCEAYKGISQDLIVGTDQTGRTFWAAVAADSRWRTSKVPLPTHQGVTMARPYRTTSAATKEMGDHVAKHVHRLVSWFAAVDRAQLTGNITAEQRELAAAAHIERRNLYDAIRGDAKEQQEAADLHVDQRAATWLSSWRILKDMNKLSGAAGVAEYRADIAFWGGPDVRRTKEAAQWRRLKMRRRIKALAGAALEDNVDDDTVDIGGADVATGVPTRDTTRRGNVEGVPAAMAAAAIAPTPPTGMSAEDGEWLDGLLTVPSTVVAAEAPVSTAVTSGAGAMVAPMSPATPPPTPPTTPAEQSPAAAPDAVYVRVVDVTDAMDLVDMHDDEEMPCTPPAVRFQRTKCRPFVKSRDGH</sequence>
<gene>
    <name evidence="1" type="ORF">I4F81_008337</name>
</gene>
<dbReference type="Proteomes" id="UP000798662">
    <property type="component" value="Chromosome 2"/>
</dbReference>
<accession>A0ACC3C6Q2</accession>
<proteinExistence type="predicted"/>
<evidence type="ECO:0000313" key="2">
    <source>
        <dbReference type="Proteomes" id="UP000798662"/>
    </source>
</evidence>
<name>A0ACC3C6Q2_PYRYE</name>
<evidence type="ECO:0000313" key="1">
    <source>
        <dbReference type="EMBL" id="KAK1865814.1"/>
    </source>
</evidence>
<comment type="caution">
    <text evidence="1">The sequence shown here is derived from an EMBL/GenBank/DDBJ whole genome shotgun (WGS) entry which is preliminary data.</text>
</comment>
<protein>
    <submittedName>
        <fullName evidence="1">Uncharacterized protein</fullName>
    </submittedName>
</protein>
<dbReference type="EMBL" id="CM020619">
    <property type="protein sequence ID" value="KAK1865814.1"/>
    <property type="molecule type" value="Genomic_DNA"/>
</dbReference>
<reference evidence="1" key="1">
    <citation type="submission" date="2019-11" db="EMBL/GenBank/DDBJ databases">
        <title>Nori genome reveals adaptations in red seaweeds to the harsh intertidal environment.</title>
        <authorList>
            <person name="Wang D."/>
            <person name="Mao Y."/>
        </authorList>
    </citation>
    <scope>NUCLEOTIDE SEQUENCE</scope>
    <source>
        <tissue evidence="1">Gametophyte</tissue>
    </source>
</reference>